<name>A0A8K0AHC1_ANDGO</name>
<protein>
    <submittedName>
        <fullName evidence="2">Mitochondrial Complex IV (CIV) cytochrome c:O2 oxidoreductase subunit 6a (Cox6a/Cox13)</fullName>
    </submittedName>
</protein>
<reference evidence="2" key="1">
    <citation type="submission" date="2019-09" db="EMBL/GenBank/DDBJ databases">
        <title>The Mitochondrial Proteome of the Jakobid, Andalucia godoyi, a Protist With the Most Gene-Rich and Bacteria-Like Mitochondrial Genome.</title>
        <authorList>
            <person name="Gray M.W."/>
            <person name="Burger G."/>
            <person name="Derelle R."/>
            <person name="Klimes V."/>
            <person name="Leger M."/>
            <person name="Sarrasin M."/>
            <person name="Vlcek C."/>
            <person name="Roger A.J."/>
            <person name="Elias M."/>
            <person name="Lang B.F."/>
        </authorList>
    </citation>
    <scope>NUCLEOTIDE SEQUENCE</scope>
    <source>
        <strain evidence="2">And28</strain>
    </source>
</reference>
<evidence type="ECO:0000256" key="1">
    <source>
        <dbReference type="SAM" id="Phobius"/>
    </source>
</evidence>
<dbReference type="Gene3D" id="4.10.95.10">
    <property type="entry name" value="Cytochrome c oxidase, subunit VIa"/>
    <property type="match status" value="1"/>
</dbReference>
<keyword evidence="1" id="KW-0472">Membrane</keyword>
<sequence length="102" mass="11873">MFAAFRNQARRFASTAASAGAHDEHKATMELWKKISYGMIAVALPVYSVYTIWAHSRHHHDPTPVPHFEYLDVHLKNSEHHKQFPWAAKELTMFPTPRVYKE</sequence>
<keyword evidence="1" id="KW-0812">Transmembrane</keyword>
<accession>A0A8K0AHC1</accession>
<feature type="transmembrane region" description="Helical" evidence="1">
    <location>
        <begin position="35"/>
        <end position="53"/>
    </location>
</feature>
<dbReference type="InterPro" id="IPR036418">
    <property type="entry name" value="Cyt_c_oxidase_su6a_sf"/>
</dbReference>
<keyword evidence="1" id="KW-1133">Transmembrane helix</keyword>
<evidence type="ECO:0000313" key="3">
    <source>
        <dbReference type="Proteomes" id="UP000799049"/>
    </source>
</evidence>
<dbReference type="SUPFAM" id="SSF81411">
    <property type="entry name" value="Mitochondrial cytochrome c oxidase subunit VIa"/>
    <property type="match status" value="1"/>
</dbReference>
<organism evidence="2 3">
    <name type="scientific">Andalucia godoyi</name>
    <name type="common">Flagellate</name>
    <dbReference type="NCBI Taxonomy" id="505711"/>
    <lineage>
        <taxon>Eukaryota</taxon>
        <taxon>Discoba</taxon>
        <taxon>Jakobida</taxon>
        <taxon>Andalucina</taxon>
        <taxon>Andaluciidae</taxon>
        <taxon>Andalucia</taxon>
    </lineage>
</organism>
<proteinExistence type="predicted"/>
<evidence type="ECO:0000313" key="2">
    <source>
        <dbReference type="EMBL" id="KAF0852336.1"/>
    </source>
</evidence>
<dbReference type="AlphaFoldDB" id="A0A8K0AHC1"/>
<dbReference type="Proteomes" id="UP000799049">
    <property type="component" value="Unassembled WGS sequence"/>
</dbReference>
<comment type="caution">
    <text evidence="2">The sequence shown here is derived from an EMBL/GenBank/DDBJ whole genome shotgun (WGS) entry which is preliminary data.</text>
</comment>
<keyword evidence="3" id="KW-1185">Reference proteome</keyword>
<dbReference type="OrthoDB" id="5947505at2759"/>
<dbReference type="EMBL" id="VRVR01000044">
    <property type="protein sequence ID" value="KAF0852336.1"/>
    <property type="molecule type" value="Genomic_DNA"/>
</dbReference>
<gene>
    <name evidence="2" type="ORF">ANDGO_07744</name>
</gene>